<keyword evidence="10" id="KW-0282">Flagellum</keyword>
<gene>
    <name evidence="7 10" type="primary">flgK</name>
    <name evidence="10" type="ORF">CD30_13545</name>
</gene>
<keyword evidence="6 7" id="KW-0975">Bacterial flagellum</keyword>
<dbReference type="GO" id="GO:0044780">
    <property type="term" value="P:bacterial-type flagellum assembly"/>
    <property type="evidence" value="ECO:0007669"/>
    <property type="project" value="InterPro"/>
</dbReference>
<reference evidence="10 11" key="1">
    <citation type="submission" date="2014-02" db="EMBL/GenBank/DDBJ databases">
        <title>Draft genome sequence of Lysinibacillus massiliensis CCUG 49529.</title>
        <authorList>
            <person name="Zhang F."/>
            <person name="Wang G."/>
            <person name="Zhang L."/>
        </authorList>
    </citation>
    <scope>NUCLEOTIDE SEQUENCE [LARGE SCALE GENOMIC DNA]</scope>
    <source>
        <strain evidence="10 11">CCUG 49529</strain>
    </source>
</reference>
<dbReference type="eggNOG" id="COG1256">
    <property type="taxonomic scope" value="Bacteria"/>
</dbReference>
<organism evidence="10 11">
    <name type="scientific">Ureibacillus massiliensis 4400831 = CIP 108448 = CCUG 49529</name>
    <dbReference type="NCBI Taxonomy" id="1211035"/>
    <lineage>
        <taxon>Bacteria</taxon>
        <taxon>Bacillati</taxon>
        <taxon>Bacillota</taxon>
        <taxon>Bacilli</taxon>
        <taxon>Bacillales</taxon>
        <taxon>Caryophanaceae</taxon>
        <taxon>Ureibacillus</taxon>
    </lineage>
</organism>
<dbReference type="InterPro" id="IPR002371">
    <property type="entry name" value="FlgK"/>
</dbReference>
<evidence type="ECO:0000256" key="3">
    <source>
        <dbReference type="ARBA" id="ARBA00009677"/>
    </source>
</evidence>
<keyword evidence="11" id="KW-1185">Reference proteome</keyword>
<proteinExistence type="inferred from homology"/>
<keyword evidence="10" id="KW-0966">Cell projection</keyword>
<dbReference type="InterPro" id="IPR018247">
    <property type="entry name" value="EF_Hand_1_Ca_BS"/>
</dbReference>
<dbReference type="Proteomes" id="UP000030595">
    <property type="component" value="Unassembled WGS sequence"/>
</dbReference>
<evidence type="ECO:0000256" key="1">
    <source>
        <dbReference type="ARBA" id="ARBA00004365"/>
    </source>
</evidence>
<keyword evidence="5 7" id="KW-0964">Secreted</keyword>
<dbReference type="EMBL" id="JPVQ01000026">
    <property type="protein sequence ID" value="KGR90082.1"/>
    <property type="molecule type" value="Genomic_DNA"/>
</dbReference>
<accession>A0A0A3JSU3</accession>
<comment type="subcellular location">
    <subcellularLocation>
        <location evidence="1 7">Bacterial flagellum</location>
    </subcellularLocation>
    <subcellularLocation>
        <location evidence="2 7">Secreted</location>
    </subcellularLocation>
</comment>
<evidence type="ECO:0000256" key="2">
    <source>
        <dbReference type="ARBA" id="ARBA00004613"/>
    </source>
</evidence>
<dbReference type="eggNOG" id="COG4786">
    <property type="taxonomic scope" value="Bacteria"/>
</dbReference>
<dbReference type="PANTHER" id="PTHR30033:SF1">
    <property type="entry name" value="FLAGELLAR HOOK-ASSOCIATED PROTEIN 1"/>
    <property type="match status" value="1"/>
</dbReference>
<dbReference type="AlphaFoldDB" id="A0A0A3JSU3"/>
<evidence type="ECO:0000256" key="7">
    <source>
        <dbReference type="RuleBase" id="RU362065"/>
    </source>
</evidence>
<dbReference type="Pfam" id="PF22638">
    <property type="entry name" value="FlgK_D1"/>
    <property type="match status" value="1"/>
</dbReference>
<dbReference type="GO" id="GO:0009424">
    <property type="term" value="C:bacterial-type flagellum hook"/>
    <property type="evidence" value="ECO:0007669"/>
    <property type="project" value="UniProtKB-UniRule"/>
</dbReference>
<comment type="caution">
    <text evidence="10">The sequence shown here is derived from an EMBL/GenBank/DDBJ whole genome shotgun (WGS) entry which is preliminary data.</text>
</comment>
<evidence type="ECO:0000313" key="10">
    <source>
        <dbReference type="EMBL" id="KGR90082.1"/>
    </source>
</evidence>
<evidence type="ECO:0000256" key="4">
    <source>
        <dbReference type="ARBA" id="ARBA00016244"/>
    </source>
</evidence>
<evidence type="ECO:0000256" key="5">
    <source>
        <dbReference type="ARBA" id="ARBA00022525"/>
    </source>
</evidence>
<dbReference type="SUPFAM" id="SSF64518">
    <property type="entry name" value="Phase 1 flagellin"/>
    <property type="match status" value="1"/>
</dbReference>
<name>A0A0A3JSU3_9BACL</name>
<evidence type="ECO:0000313" key="11">
    <source>
        <dbReference type="Proteomes" id="UP000030595"/>
    </source>
</evidence>
<dbReference type="PANTHER" id="PTHR30033">
    <property type="entry name" value="FLAGELLAR HOOK-ASSOCIATED PROTEIN 1"/>
    <property type="match status" value="1"/>
</dbReference>
<evidence type="ECO:0000256" key="6">
    <source>
        <dbReference type="ARBA" id="ARBA00023143"/>
    </source>
</evidence>
<dbReference type="Pfam" id="PF06429">
    <property type="entry name" value="Flg_bbr_C"/>
    <property type="match status" value="1"/>
</dbReference>
<sequence length="568" mass="62369">MRSTFMGLEASKRGLFTQQSALYTTGHNISNANTDGYSRQRVNMKPTLGYPGVGLNSPKTAGFIGTGVEADSVQRIRDQFIDRQFRQETNKLGYYESRAKAISQMEDIMSEPSEYGLNEAFNLFWGSLQDVSSNPEDIASRKVAIQRAEHLADTFNYIDTQLQQIQGNLGNEIDVSTTQVNSILKQIGEINQQIIAIEPNGYMPNDLYDARDLLVDELSQYLPVKVDTVESGGNALDIAEGSYTLSYVDKNGKEVVLVQGKEYVQLTANGVSEDGTTGKITGEEPYKFFTHFSTNKTIDKNTGAVSSKREAIVYGELDPSKGKLASLIDSYGHVNVTDPNNGQGTVTVPSNITVEGYYPKMLSDLERLSSTFIEVFNTVHKAGHPLDYAGLTDLNSDGTVDADDFKEFNVFEIVDGKVKVNQSIVDNPSLLAASSVENEEGNGKWAIELANLQYISLDTGNFDIKVGGETTSFTNLPTLDGATFQSFYEGLIGQLGVDGQEANRLQYNTETIRLTVENNRASMSSVSLDEEMTNMISFQQAYNANARMITVIDETLDKIINGMGRVGL</sequence>
<dbReference type="PROSITE" id="PS00018">
    <property type="entry name" value="EF_HAND_1"/>
    <property type="match status" value="1"/>
</dbReference>
<dbReference type="NCBIfam" id="TIGR02492">
    <property type="entry name" value="flgK_ends"/>
    <property type="match status" value="1"/>
</dbReference>
<dbReference type="InterPro" id="IPR010930">
    <property type="entry name" value="Flg_bb/hook_C_dom"/>
</dbReference>
<comment type="similarity">
    <text evidence="3 7">Belongs to the flagella basal body rod proteins family.</text>
</comment>
<dbReference type="RefSeq" id="WP_036177743.1">
    <property type="nucleotide sequence ID" value="NZ_AVCZ01000026.1"/>
</dbReference>
<dbReference type="GO" id="GO:0005576">
    <property type="term" value="C:extracellular region"/>
    <property type="evidence" value="ECO:0007669"/>
    <property type="project" value="UniProtKB-SubCell"/>
</dbReference>
<dbReference type="GO" id="GO:0005198">
    <property type="term" value="F:structural molecule activity"/>
    <property type="evidence" value="ECO:0007669"/>
    <property type="project" value="UniProtKB-UniRule"/>
</dbReference>
<dbReference type="OrthoDB" id="9802553at2"/>
<feature type="domain" description="Flagellar basal-body/hook protein C-terminal" evidence="8">
    <location>
        <begin position="522"/>
        <end position="561"/>
    </location>
</feature>
<dbReference type="PRINTS" id="PR01005">
    <property type="entry name" value="FLGHOOKAP1"/>
</dbReference>
<dbReference type="InterPro" id="IPR053927">
    <property type="entry name" value="FlgK_helical"/>
</dbReference>
<evidence type="ECO:0000259" key="9">
    <source>
        <dbReference type="Pfam" id="PF22638"/>
    </source>
</evidence>
<protein>
    <recommendedName>
        <fullName evidence="4 7">Flagellar hook-associated protein 1</fullName>
        <shortName evidence="7">HAP1</shortName>
    </recommendedName>
</protein>
<feature type="domain" description="Flagellar hook-associated protein FlgK helical" evidence="9">
    <location>
        <begin position="102"/>
        <end position="387"/>
    </location>
</feature>
<keyword evidence="10" id="KW-0969">Cilium</keyword>
<evidence type="ECO:0000259" key="8">
    <source>
        <dbReference type="Pfam" id="PF06429"/>
    </source>
</evidence>